<evidence type="ECO:0000259" key="13">
    <source>
        <dbReference type="SMART" id="SM00079"/>
    </source>
</evidence>
<reference evidence="14 15" key="1">
    <citation type="submission" date="2015-03" db="EMBL/GenBank/DDBJ databases">
        <authorList>
            <person name="Murphy D."/>
        </authorList>
    </citation>
    <scope>NUCLEOTIDE SEQUENCE [LARGE SCALE GENOMIC DNA]</scope>
    <source>
        <strain evidence="14 15">KMM 520</strain>
    </source>
</reference>
<evidence type="ECO:0000256" key="7">
    <source>
        <dbReference type="ARBA" id="ARBA00023170"/>
    </source>
</evidence>
<dbReference type="SUPFAM" id="SSF53850">
    <property type="entry name" value="Periplasmic binding protein-like II"/>
    <property type="match status" value="1"/>
</dbReference>
<keyword evidence="11" id="KW-0732">Signal</keyword>
<protein>
    <submittedName>
        <fullName evidence="14">Polar amino acid transport system substrate-binding protein</fullName>
    </submittedName>
</protein>
<evidence type="ECO:0000313" key="15">
    <source>
        <dbReference type="Proteomes" id="UP000065261"/>
    </source>
</evidence>
<dbReference type="Proteomes" id="UP000065261">
    <property type="component" value="Chromosome I"/>
</dbReference>
<evidence type="ECO:0000256" key="10">
    <source>
        <dbReference type="SAM" id="Phobius"/>
    </source>
</evidence>
<feature type="domain" description="Solute-binding protein family 3/N-terminal" evidence="12">
    <location>
        <begin position="34"/>
        <end position="365"/>
    </location>
</feature>
<dbReference type="GO" id="GO:0015276">
    <property type="term" value="F:ligand-gated monoatomic ion channel activity"/>
    <property type="evidence" value="ECO:0007669"/>
    <property type="project" value="InterPro"/>
</dbReference>
<keyword evidence="9" id="KW-0407">Ion channel</keyword>
<evidence type="ECO:0000256" key="8">
    <source>
        <dbReference type="ARBA" id="ARBA00023180"/>
    </source>
</evidence>
<evidence type="ECO:0000256" key="4">
    <source>
        <dbReference type="ARBA" id="ARBA00022989"/>
    </source>
</evidence>
<keyword evidence="5" id="KW-0406">Ion transport</keyword>
<feature type="signal peptide" evidence="11">
    <location>
        <begin position="1"/>
        <end position="26"/>
    </location>
</feature>
<evidence type="ECO:0000313" key="14">
    <source>
        <dbReference type="EMBL" id="ALS32001.1"/>
    </source>
</evidence>
<proteinExistence type="predicted"/>
<dbReference type="InterPro" id="IPR001638">
    <property type="entry name" value="Solute-binding_3/MltF_N"/>
</dbReference>
<evidence type="ECO:0000259" key="12">
    <source>
        <dbReference type="SMART" id="SM00062"/>
    </source>
</evidence>
<keyword evidence="3 10" id="KW-0812">Transmembrane</keyword>
<feature type="domain" description="Ionotropic glutamate receptor C-terminal" evidence="13">
    <location>
        <begin position="34"/>
        <end position="364"/>
    </location>
</feature>
<dbReference type="SUPFAM" id="SSF81324">
    <property type="entry name" value="Voltage-gated potassium channels"/>
    <property type="match status" value="1"/>
</dbReference>
<accession>A0A0U2WWJ3</accession>
<keyword evidence="4 10" id="KW-1133">Transmembrane helix</keyword>
<comment type="subcellular location">
    <subcellularLocation>
        <location evidence="1">Membrane</location>
        <topology evidence="1">Multi-pass membrane protein</topology>
    </subcellularLocation>
</comment>
<dbReference type="InterPro" id="IPR001320">
    <property type="entry name" value="Iontro_rcpt_C"/>
</dbReference>
<dbReference type="Gene3D" id="3.40.190.10">
    <property type="entry name" value="Periplasmic binding protein-like II"/>
    <property type="match status" value="3"/>
</dbReference>
<dbReference type="Pfam" id="PF00060">
    <property type="entry name" value="Lig_chan"/>
    <property type="match status" value="1"/>
</dbReference>
<dbReference type="SMART" id="SM00079">
    <property type="entry name" value="PBPe"/>
    <property type="match status" value="1"/>
</dbReference>
<dbReference type="EMBL" id="CP011034">
    <property type="protein sequence ID" value="ALS32001.1"/>
    <property type="molecule type" value="Genomic_DNA"/>
</dbReference>
<dbReference type="KEGG" id="ptn:PTRA_a0672"/>
<dbReference type="Pfam" id="PF00497">
    <property type="entry name" value="SBP_bac_3"/>
    <property type="match status" value="1"/>
</dbReference>
<dbReference type="PATRIC" id="fig|1315283.4.peg.599"/>
<evidence type="ECO:0000256" key="1">
    <source>
        <dbReference type="ARBA" id="ARBA00004141"/>
    </source>
</evidence>
<feature type="transmembrane region" description="Helical" evidence="10">
    <location>
        <begin position="145"/>
        <end position="166"/>
    </location>
</feature>
<name>A0A0U2WWJ3_9GAMM</name>
<gene>
    <name evidence="14" type="ORF">PTRA_a0672</name>
</gene>
<evidence type="ECO:0000256" key="11">
    <source>
        <dbReference type="SAM" id="SignalP"/>
    </source>
</evidence>
<sequence length="365" mass="40302">MLTKILNSLRVCILSLMAILTLSVHAQNALPETGLTVGVAGDAPFVIHNPQNNSLEGISLTIWENIADKKNWEYQYKYFTTVDEALTALQQGEVDLLAGPISITSERVEKFLFSQPYYQSSLTIASRDENASIWGKIKPFFSMQLLIAIAIFLSLLAIVGLLFWLAERKHSPEQFPADPKRGIANGMWLAIVTMSTTGYGDMAPVSLKGRVIAGCWMIISLIFATSMIAGIASTLTVSSFSSSTITQVEQFPGKKIAASAGSPAIGFIEEHQGQKVLVNNLSQAMERLKDKSVDGVVFDRPQLLFYKNKHKAENIHIPNAEYYKQGYGFAFRADSKLVNDVNLVLLKLAEDQKIENIMAEYLGEK</sequence>
<keyword evidence="7" id="KW-0675">Receptor</keyword>
<dbReference type="RefSeq" id="WP_058372637.1">
    <property type="nucleotide sequence ID" value="NZ_CP011034.1"/>
</dbReference>
<evidence type="ECO:0000256" key="6">
    <source>
        <dbReference type="ARBA" id="ARBA00023136"/>
    </source>
</evidence>
<evidence type="ECO:0000256" key="5">
    <source>
        <dbReference type="ARBA" id="ARBA00023065"/>
    </source>
</evidence>
<evidence type="ECO:0000256" key="3">
    <source>
        <dbReference type="ARBA" id="ARBA00022692"/>
    </source>
</evidence>
<feature type="transmembrane region" description="Helical" evidence="10">
    <location>
        <begin position="211"/>
        <end position="232"/>
    </location>
</feature>
<organism evidence="14">
    <name type="scientific">Pseudoalteromonas translucida KMM 520</name>
    <dbReference type="NCBI Taxonomy" id="1315283"/>
    <lineage>
        <taxon>Bacteria</taxon>
        <taxon>Pseudomonadati</taxon>
        <taxon>Pseudomonadota</taxon>
        <taxon>Gammaproteobacteria</taxon>
        <taxon>Alteromonadales</taxon>
        <taxon>Pseudoalteromonadaceae</taxon>
        <taxon>Pseudoalteromonas</taxon>
    </lineage>
</organism>
<keyword evidence="6 10" id="KW-0472">Membrane</keyword>
<dbReference type="AlphaFoldDB" id="A0A0U2WWJ3"/>
<evidence type="ECO:0000256" key="2">
    <source>
        <dbReference type="ARBA" id="ARBA00022448"/>
    </source>
</evidence>
<feature type="chain" id="PRO_5006833927" evidence="11">
    <location>
        <begin position="27"/>
        <end position="365"/>
    </location>
</feature>
<dbReference type="SMART" id="SM00062">
    <property type="entry name" value="PBPb"/>
    <property type="match status" value="1"/>
</dbReference>
<keyword evidence="2" id="KW-0813">Transport</keyword>
<feature type="transmembrane region" description="Helical" evidence="10">
    <location>
        <begin position="187"/>
        <end position="205"/>
    </location>
</feature>
<keyword evidence="8" id="KW-0325">Glycoprotein</keyword>
<dbReference type="InterPro" id="IPR015683">
    <property type="entry name" value="Ionotropic_Glu_rcpt"/>
</dbReference>
<dbReference type="Gene3D" id="1.10.287.70">
    <property type="match status" value="1"/>
</dbReference>
<evidence type="ECO:0000256" key="9">
    <source>
        <dbReference type="ARBA" id="ARBA00023303"/>
    </source>
</evidence>
<dbReference type="PANTHER" id="PTHR18966">
    <property type="entry name" value="IONOTROPIC GLUTAMATE RECEPTOR"/>
    <property type="match status" value="1"/>
</dbReference>
<dbReference type="GO" id="GO:0016020">
    <property type="term" value="C:membrane"/>
    <property type="evidence" value="ECO:0007669"/>
    <property type="project" value="UniProtKB-SubCell"/>
</dbReference>